<comment type="function">
    <text evidence="6 7">This protein binds to 23S rRNA in the presence of protein L20.</text>
</comment>
<dbReference type="InterPro" id="IPR036164">
    <property type="entry name" value="bL21-like_sf"/>
</dbReference>
<evidence type="ECO:0000256" key="4">
    <source>
        <dbReference type="ARBA" id="ARBA00022980"/>
    </source>
</evidence>
<dbReference type="GO" id="GO:1990904">
    <property type="term" value="C:ribonucleoprotein complex"/>
    <property type="evidence" value="ECO:0007669"/>
    <property type="project" value="UniProtKB-KW"/>
</dbReference>
<keyword evidence="4 6" id="KW-0689">Ribosomal protein</keyword>
<evidence type="ECO:0000256" key="5">
    <source>
        <dbReference type="ARBA" id="ARBA00023274"/>
    </source>
</evidence>
<dbReference type="Pfam" id="PF00829">
    <property type="entry name" value="Ribosomal_L21p"/>
    <property type="match status" value="1"/>
</dbReference>
<dbReference type="SUPFAM" id="SSF141091">
    <property type="entry name" value="L21p-like"/>
    <property type="match status" value="1"/>
</dbReference>
<dbReference type="NCBIfam" id="TIGR00061">
    <property type="entry name" value="L21"/>
    <property type="match status" value="1"/>
</dbReference>
<accession>A0A932LZF9</accession>
<dbReference type="GO" id="GO:0019843">
    <property type="term" value="F:rRNA binding"/>
    <property type="evidence" value="ECO:0007669"/>
    <property type="project" value="UniProtKB-UniRule"/>
</dbReference>
<comment type="similarity">
    <text evidence="1 6 7">Belongs to the bacterial ribosomal protein bL21 family.</text>
</comment>
<evidence type="ECO:0000256" key="2">
    <source>
        <dbReference type="ARBA" id="ARBA00022730"/>
    </source>
</evidence>
<evidence type="ECO:0000256" key="1">
    <source>
        <dbReference type="ARBA" id="ARBA00008563"/>
    </source>
</evidence>
<gene>
    <name evidence="6 8" type="primary">rplU</name>
    <name evidence="8" type="ORF">HYY65_01955</name>
</gene>
<evidence type="ECO:0000256" key="3">
    <source>
        <dbReference type="ARBA" id="ARBA00022884"/>
    </source>
</evidence>
<dbReference type="EMBL" id="JACPSX010000033">
    <property type="protein sequence ID" value="MBI3013839.1"/>
    <property type="molecule type" value="Genomic_DNA"/>
</dbReference>
<dbReference type="AlphaFoldDB" id="A0A932LZF9"/>
<dbReference type="InterPro" id="IPR018258">
    <property type="entry name" value="Ribosomal_bL21_CS"/>
</dbReference>
<dbReference type="GO" id="GO:0003735">
    <property type="term" value="F:structural constituent of ribosome"/>
    <property type="evidence" value="ECO:0007669"/>
    <property type="project" value="InterPro"/>
</dbReference>
<dbReference type="Proteomes" id="UP000741360">
    <property type="component" value="Unassembled WGS sequence"/>
</dbReference>
<dbReference type="GO" id="GO:0006412">
    <property type="term" value="P:translation"/>
    <property type="evidence" value="ECO:0007669"/>
    <property type="project" value="UniProtKB-UniRule"/>
</dbReference>
<dbReference type="PANTHER" id="PTHR21349:SF0">
    <property type="entry name" value="LARGE RIBOSOMAL SUBUNIT PROTEIN BL21M"/>
    <property type="match status" value="1"/>
</dbReference>
<evidence type="ECO:0000256" key="6">
    <source>
        <dbReference type="HAMAP-Rule" id="MF_01363"/>
    </source>
</evidence>
<dbReference type="GO" id="GO:0005737">
    <property type="term" value="C:cytoplasm"/>
    <property type="evidence" value="ECO:0007669"/>
    <property type="project" value="UniProtKB-ARBA"/>
</dbReference>
<comment type="caution">
    <text evidence="8">The sequence shown here is derived from an EMBL/GenBank/DDBJ whole genome shotgun (WGS) entry which is preliminary data.</text>
</comment>
<keyword evidence="2 6" id="KW-0699">rRNA-binding</keyword>
<organism evidence="8 9">
    <name type="scientific">Tectimicrobiota bacterium</name>
    <dbReference type="NCBI Taxonomy" id="2528274"/>
    <lineage>
        <taxon>Bacteria</taxon>
        <taxon>Pseudomonadati</taxon>
        <taxon>Nitrospinota/Tectimicrobiota group</taxon>
        <taxon>Candidatus Tectimicrobiota</taxon>
    </lineage>
</organism>
<keyword evidence="3 6" id="KW-0694">RNA-binding</keyword>
<sequence>MYAVIGTGGKQIQVSPGSVVRVESLPGEVGEAVEMSQVLLLNRDGNVETGTPTLPGVRVTAQILSQGQGKKVIVFKHKRRKNYRRRKGHRQGFTELKITDIIVGSRG</sequence>
<dbReference type="PROSITE" id="PS01169">
    <property type="entry name" value="RIBOSOMAL_L21"/>
    <property type="match status" value="1"/>
</dbReference>
<reference evidence="8" key="1">
    <citation type="submission" date="2020-07" db="EMBL/GenBank/DDBJ databases">
        <title>Huge and variable diversity of episymbiotic CPR bacteria and DPANN archaea in groundwater ecosystems.</title>
        <authorList>
            <person name="He C.Y."/>
            <person name="Keren R."/>
            <person name="Whittaker M."/>
            <person name="Farag I.F."/>
            <person name="Doudna J."/>
            <person name="Cate J.H.D."/>
            <person name="Banfield J.F."/>
        </authorList>
    </citation>
    <scope>NUCLEOTIDE SEQUENCE</scope>
    <source>
        <strain evidence="8">NC_groundwater_717_Ag_S-0.2um_59_8</strain>
    </source>
</reference>
<dbReference type="InterPro" id="IPR001787">
    <property type="entry name" value="Ribosomal_bL21"/>
</dbReference>
<comment type="subunit">
    <text evidence="6">Part of the 50S ribosomal subunit. Contacts protein L20.</text>
</comment>
<evidence type="ECO:0000313" key="9">
    <source>
        <dbReference type="Proteomes" id="UP000741360"/>
    </source>
</evidence>
<proteinExistence type="inferred from homology"/>
<evidence type="ECO:0000256" key="7">
    <source>
        <dbReference type="RuleBase" id="RU000562"/>
    </source>
</evidence>
<dbReference type="GO" id="GO:0005840">
    <property type="term" value="C:ribosome"/>
    <property type="evidence" value="ECO:0007669"/>
    <property type="project" value="UniProtKB-KW"/>
</dbReference>
<evidence type="ECO:0000313" key="8">
    <source>
        <dbReference type="EMBL" id="MBI3013839.1"/>
    </source>
</evidence>
<dbReference type="InterPro" id="IPR028909">
    <property type="entry name" value="bL21-like"/>
</dbReference>
<protein>
    <recommendedName>
        <fullName evidence="6">Large ribosomal subunit protein bL21</fullName>
    </recommendedName>
</protein>
<keyword evidence="5 6" id="KW-0687">Ribonucleoprotein</keyword>
<dbReference type="PANTHER" id="PTHR21349">
    <property type="entry name" value="50S RIBOSOMAL PROTEIN L21"/>
    <property type="match status" value="1"/>
</dbReference>
<name>A0A932LZF9_UNCTE</name>
<dbReference type="HAMAP" id="MF_01363">
    <property type="entry name" value="Ribosomal_bL21"/>
    <property type="match status" value="1"/>
</dbReference>